<dbReference type="InterPro" id="IPR021109">
    <property type="entry name" value="Peptidase_aspartic_dom_sf"/>
</dbReference>
<protein>
    <submittedName>
        <fullName evidence="2">ATP-dependent zinc protease</fullName>
    </submittedName>
</protein>
<dbReference type="GO" id="GO:0006508">
    <property type="term" value="P:proteolysis"/>
    <property type="evidence" value="ECO:0007669"/>
    <property type="project" value="UniProtKB-KW"/>
</dbReference>
<gene>
    <name evidence="2" type="ORF">A3843_00980</name>
</gene>
<dbReference type="STRING" id="197461.A3843_00980"/>
<dbReference type="AlphaFoldDB" id="A0A1U7JC75"/>
<proteinExistence type="predicted"/>
<feature type="domain" description="Retropepsin-like aspartic endopeptidase" evidence="1">
    <location>
        <begin position="14"/>
        <end position="149"/>
    </location>
</feature>
<keyword evidence="2" id="KW-0645">Protease</keyword>
<evidence type="ECO:0000259" key="1">
    <source>
        <dbReference type="Pfam" id="PF05618"/>
    </source>
</evidence>
<sequence>MKTGSRSGPTKPDVIGWREYVALPDLGIPVIKAKVDTGARTSALNSRIEAFFEKDNARWVRFIIPRSSSHHRDLVVEAEVLDQRLIKNTSGIPEERVIIRSGLVLGWHHWHIEISLADRTNMGFDIILGRTSLKGRRVVINPARSFLAGQPQLNGNPASKAPTTSF</sequence>
<dbReference type="Pfam" id="PF05618">
    <property type="entry name" value="Zn_protease"/>
    <property type="match status" value="1"/>
</dbReference>
<dbReference type="OrthoDB" id="9782977at2"/>
<keyword evidence="2" id="KW-0378">Hydrolase</keyword>
<dbReference type="Proteomes" id="UP000185783">
    <property type="component" value="Unassembled WGS sequence"/>
</dbReference>
<evidence type="ECO:0000313" key="3">
    <source>
        <dbReference type="Proteomes" id="UP000185783"/>
    </source>
</evidence>
<dbReference type="InterPro" id="IPR008503">
    <property type="entry name" value="Asp_endopeptidase"/>
</dbReference>
<reference evidence="2 3" key="1">
    <citation type="submission" date="2016-03" db="EMBL/GenBank/DDBJ databases">
        <title>Genome sequence of Nesiotobacter sp. nov., a moderately halophilic alphaproteobacterium isolated from the Yellow Sea, China.</title>
        <authorList>
            <person name="Zhang G."/>
            <person name="Zhang R."/>
        </authorList>
    </citation>
    <scope>NUCLEOTIDE SEQUENCE [LARGE SCALE GENOMIC DNA]</scope>
    <source>
        <strain evidence="2 3">WB1-6</strain>
    </source>
</reference>
<keyword evidence="3" id="KW-1185">Reference proteome</keyword>
<organism evidence="2 3">
    <name type="scientific">Pseudovibrio exalbescens</name>
    <dbReference type="NCBI Taxonomy" id="197461"/>
    <lineage>
        <taxon>Bacteria</taxon>
        <taxon>Pseudomonadati</taxon>
        <taxon>Pseudomonadota</taxon>
        <taxon>Alphaproteobacteria</taxon>
        <taxon>Hyphomicrobiales</taxon>
        <taxon>Stappiaceae</taxon>
        <taxon>Pseudovibrio</taxon>
    </lineage>
</organism>
<dbReference type="EMBL" id="LVVZ01000051">
    <property type="protein sequence ID" value="OKL42294.1"/>
    <property type="molecule type" value="Genomic_DNA"/>
</dbReference>
<dbReference type="RefSeq" id="WP_051269309.1">
    <property type="nucleotide sequence ID" value="NZ_LVVZ01000051.1"/>
</dbReference>
<dbReference type="Gene3D" id="2.40.70.10">
    <property type="entry name" value="Acid Proteases"/>
    <property type="match status" value="1"/>
</dbReference>
<accession>A0A1U7JC75</accession>
<dbReference type="GO" id="GO:0008233">
    <property type="term" value="F:peptidase activity"/>
    <property type="evidence" value="ECO:0007669"/>
    <property type="project" value="UniProtKB-KW"/>
</dbReference>
<name>A0A1U7JC75_9HYPH</name>
<dbReference type="SUPFAM" id="SSF50630">
    <property type="entry name" value="Acid proteases"/>
    <property type="match status" value="1"/>
</dbReference>
<comment type="caution">
    <text evidence="2">The sequence shown here is derived from an EMBL/GenBank/DDBJ whole genome shotgun (WGS) entry which is preliminary data.</text>
</comment>
<dbReference type="PANTHER" id="PTHR38037">
    <property type="entry name" value="ZN_PROTEASE DOMAIN-CONTAINING PROTEIN"/>
    <property type="match status" value="1"/>
</dbReference>
<evidence type="ECO:0000313" key="2">
    <source>
        <dbReference type="EMBL" id="OKL42294.1"/>
    </source>
</evidence>
<dbReference type="PANTHER" id="PTHR38037:SF2">
    <property type="entry name" value="ATP-DEPENDENT ZINC PROTEASE DOMAIN-CONTAINING PROTEIN-RELATED"/>
    <property type="match status" value="1"/>
</dbReference>